<evidence type="ECO:0000256" key="1">
    <source>
        <dbReference type="ARBA" id="ARBA00023319"/>
    </source>
</evidence>
<dbReference type="SUPFAM" id="SSF48726">
    <property type="entry name" value="Immunoglobulin"/>
    <property type="match status" value="1"/>
</dbReference>
<dbReference type="GO" id="GO:0005886">
    <property type="term" value="C:plasma membrane"/>
    <property type="evidence" value="ECO:0007669"/>
    <property type="project" value="TreeGrafter"/>
</dbReference>
<dbReference type="InterPro" id="IPR036179">
    <property type="entry name" value="Ig-like_dom_sf"/>
</dbReference>
<dbReference type="GO" id="GO:0098632">
    <property type="term" value="F:cell-cell adhesion mediator activity"/>
    <property type="evidence" value="ECO:0007669"/>
    <property type="project" value="TreeGrafter"/>
</dbReference>
<proteinExistence type="predicted"/>
<dbReference type="AlphaFoldDB" id="A0A0P4WG99"/>
<dbReference type="InterPro" id="IPR003599">
    <property type="entry name" value="Ig_sub"/>
</dbReference>
<dbReference type="GO" id="GO:0007411">
    <property type="term" value="P:axon guidance"/>
    <property type="evidence" value="ECO:0007669"/>
    <property type="project" value="TreeGrafter"/>
</dbReference>
<dbReference type="PANTHER" id="PTHR10075:SF100">
    <property type="entry name" value="FASCICLIN-2"/>
    <property type="match status" value="1"/>
</dbReference>
<feature type="domain" description="Ig-like" evidence="3">
    <location>
        <begin position="20"/>
        <end position="120"/>
    </location>
</feature>
<reference evidence="4" key="1">
    <citation type="submission" date="2015-09" db="EMBL/GenBank/DDBJ databases">
        <title>Scylla olivacea transcriptome.</title>
        <authorList>
            <person name="Ikhwanuddin M."/>
        </authorList>
    </citation>
    <scope>NUCLEOTIDE SEQUENCE</scope>
</reference>
<dbReference type="InterPro" id="IPR007110">
    <property type="entry name" value="Ig-like_dom"/>
</dbReference>
<dbReference type="GO" id="GO:0070593">
    <property type="term" value="P:dendrite self-avoidance"/>
    <property type="evidence" value="ECO:0007669"/>
    <property type="project" value="TreeGrafter"/>
</dbReference>
<dbReference type="Gene3D" id="2.60.40.10">
    <property type="entry name" value="Immunoglobulins"/>
    <property type="match status" value="1"/>
</dbReference>
<dbReference type="FunFam" id="2.60.40.10:FF:000333">
    <property type="entry name" value="Down syndrome cell adhesion molecule"/>
    <property type="match status" value="1"/>
</dbReference>
<dbReference type="PROSITE" id="PS50835">
    <property type="entry name" value="IG_LIKE"/>
    <property type="match status" value="1"/>
</dbReference>
<accession>A0A0P4WG99</accession>
<evidence type="ECO:0000259" key="3">
    <source>
        <dbReference type="PROSITE" id="PS50835"/>
    </source>
</evidence>
<protein>
    <recommendedName>
        <fullName evidence="3">Ig-like domain-containing protein</fullName>
    </recommendedName>
</protein>
<dbReference type="SMART" id="SM00408">
    <property type="entry name" value="IGc2"/>
    <property type="match status" value="1"/>
</dbReference>
<organism evidence="4">
    <name type="scientific">Scylla olivacea</name>
    <name type="common">Orange mud crab</name>
    <name type="synonym">Cancer olivacea</name>
    <dbReference type="NCBI Taxonomy" id="85551"/>
    <lineage>
        <taxon>Eukaryota</taxon>
        <taxon>Metazoa</taxon>
        <taxon>Ecdysozoa</taxon>
        <taxon>Arthropoda</taxon>
        <taxon>Crustacea</taxon>
        <taxon>Multicrustacea</taxon>
        <taxon>Malacostraca</taxon>
        <taxon>Eumalacostraca</taxon>
        <taxon>Eucarida</taxon>
        <taxon>Decapoda</taxon>
        <taxon>Pleocyemata</taxon>
        <taxon>Brachyura</taxon>
        <taxon>Eubrachyura</taxon>
        <taxon>Portunoidea</taxon>
        <taxon>Portunidae</taxon>
        <taxon>Portuninae</taxon>
        <taxon>Scylla</taxon>
    </lineage>
</organism>
<dbReference type="GO" id="GO:0030424">
    <property type="term" value="C:axon"/>
    <property type="evidence" value="ECO:0007669"/>
    <property type="project" value="TreeGrafter"/>
</dbReference>
<evidence type="ECO:0000256" key="2">
    <source>
        <dbReference type="SAM" id="MobiDB-lite"/>
    </source>
</evidence>
<dbReference type="SMART" id="SM00409">
    <property type="entry name" value="IG"/>
    <property type="match status" value="1"/>
</dbReference>
<sequence length="151" mass="16026">MVKCSLPPSPSNRLSLPVPPRIAPFDFRKNAAEGIRVQVSCVLEQVDLPVSITWLKDGQPLSSHHAHGTPTLARLGLEVRMLDKYSSGLVIPRLQAAHAGNYTCQATNAARMATHTAALAVSGNVAPPRAAPPRPAWCSSGRGAAALHRTQ</sequence>
<feature type="region of interest" description="Disordered" evidence="2">
    <location>
        <begin position="125"/>
        <end position="151"/>
    </location>
</feature>
<dbReference type="Pfam" id="PF13927">
    <property type="entry name" value="Ig_3"/>
    <property type="match status" value="1"/>
</dbReference>
<name>A0A0P4WG99_SCYOL</name>
<dbReference type="EMBL" id="GDRN01019073">
    <property type="protein sequence ID" value="JAI67820.1"/>
    <property type="molecule type" value="Transcribed_RNA"/>
</dbReference>
<evidence type="ECO:0000313" key="4">
    <source>
        <dbReference type="EMBL" id="JAI67820.1"/>
    </source>
</evidence>
<dbReference type="InterPro" id="IPR013783">
    <property type="entry name" value="Ig-like_fold"/>
</dbReference>
<dbReference type="PANTHER" id="PTHR10075">
    <property type="entry name" value="BASIGIN RELATED"/>
    <property type="match status" value="1"/>
</dbReference>
<keyword evidence="1" id="KW-0393">Immunoglobulin domain</keyword>
<dbReference type="GO" id="GO:0007156">
    <property type="term" value="P:homophilic cell adhesion via plasma membrane adhesion molecules"/>
    <property type="evidence" value="ECO:0007669"/>
    <property type="project" value="TreeGrafter"/>
</dbReference>
<dbReference type="InterPro" id="IPR003598">
    <property type="entry name" value="Ig_sub2"/>
</dbReference>